<evidence type="ECO:0000313" key="3">
    <source>
        <dbReference type="Proteomes" id="UP000189627"/>
    </source>
</evidence>
<dbReference type="RefSeq" id="WP_123957852.1">
    <property type="nucleotide sequence ID" value="NZ_CP017757.2"/>
</dbReference>
<name>A0A1U9UIA0_CUPNE</name>
<evidence type="ECO:0000256" key="1">
    <source>
        <dbReference type="SAM" id="MobiDB-lite"/>
    </source>
</evidence>
<reference evidence="3" key="1">
    <citation type="submission" date="2017-02" db="EMBL/GenBank/DDBJ databases">
        <title>Complete genome sequence of Cupriavidus necator strain NH9, a 3-chlorobenzoate degrader.</title>
        <authorList>
            <person name="Moriuchi R."/>
            <person name="Dohra H."/>
            <person name="Ogawa N."/>
        </authorList>
    </citation>
    <scope>NUCLEOTIDE SEQUENCE [LARGE SCALE GENOMIC DNA]</scope>
    <source>
        <strain evidence="3">NH9</strain>
    </source>
</reference>
<dbReference type="EMBL" id="CP017757">
    <property type="protein sequence ID" value="AQV92308.1"/>
    <property type="molecule type" value="Genomic_DNA"/>
</dbReference>
<accession>A0A1U9UIA0</accession>
<organism evidence="2 3">
    <name type="scientific">Cupriavidus necator</name>
    <name type="common">Alcaligenes eutrophus</name>
    <name type="synonym">Ralstonia eutropha</name>
    <dbReference type="NCBI Taxonomy" id="106590"/>
    <lineage>
        <taxon>Bacteria</taxon>
        <taxon>Pseudomonadati</taxon>
        <taxon>Pseudomonadota</taxon>
        <taxon>Betaproteobacteria</taxon>
        <taxon>Burkholderiales</taxon>
        <taxon>Burkholderiaceae</taxon>
        <taxon>Cupriavidus</taxon>
    </lineage>
</organism>
<sequence length="309" mass="31876">MTLNKPIAPIEVINDLDGTGTVTIKAGEATLAGADVDGVSGTGVNVANLTLRDSRLQSSGAAVAIDATERYAQADSDVLAAGDVRLHAGTVAIDSGARQSTLIAKGGGVLVQADGDLTNSGGLIQGQIRIVDEPLSAGAVTVRAGGTVLNTSMPDHLGILFGAADDVVVRAGGDVVNRYARMLSNGRLDVEARGNVVNAITKTDGLNGGTPNIANVFLLERPRTLQDIDSSGSDEEPPTSPMDREDWMPRCGVSQNEDVILAPFPQLWICSGILLGACCLRPDDRDDPVDCRSHSTKHGSPTHPDPGGG</sequence>
<dbReference type="KEGG" id="cuh:BJN34_00175"/>
<feature type="region of interest" description="Disordered" evidence="1">
    <location>
        <begin position="287"/>
        <end position="309"/>
    </location>
</feature>
<evidence type="ECO:0000313" key="2">
    <source>
        <dbReference type="EMBL" id="AQV92308.1"/>
    </source>
</evidence>
<protein>
    <submittedName>
        <fullName evidence="2">Uncharacterized protein</fullName>
    </submittedName>
</protein>
<dbReference type="OrthoDB" id="5666689at2"/>
<dbReference type="AlphaFoldDB" id="A0A1U9UIA0"/>
<dbReference type="Proteomes" id="UP000189627">
    <property type="component" value="Chromosome 1"/>
</dbReference>
<proteinExistence type="predicted"/>
<gene>
    <name evidence="2" type="ORF">BJN34_00175</name>
</gene>
<feature type="region of interest" description="Disordered" evidence="1">
    <location>
        <begin position="226"/>
        <end position="249"/>
    </location>
</feature>